<keyword evidence="9" id="KW-0444">Lipid biosynthesis</keyword>
<keyword evidence="13 24" id="KW-1133">Transmembrane helix</keyword>
<evidence type="ECO:0000313" key="25">
    <source>
        <dbReference type="EMBL" id="MCI2242836.1"/>
    </source>
</evidence>
<feature type="transmembrane region" description="Helical" evidence="24">
    <location>
        <begin position="150"/>
        <end position="170"/>
    </location>
</feature>
<evidence type="ECO:0000256" key="1">
    <source>
        <dbReference type="ARBA" id="ARBA00001698"/>
    </source>
</evidence>
<evidence type="ECO:0000256" key="8">
    <source>
        <dbReference type="ARBA" id="ARBA00022475"/>
    </source>
</evidence>
<evidence type="ECO:0000256" key="4">
    <source>
        <dbReference type="ARBA" id="ARBA00005189"/>
    </source>
</evidence>
<dbReference type="GO" id="GO:0016779">
    <property type="term" value="F:nucleotidyltransferase activity"/>
    <property type="evidence" value="ECO:0007669"/>
    <property type="project" value="UniProtKB-KW"/>
</dbReference>
<evidence type="ECO:0000256" key="18">
    <source>
        <dbReference type="ARBA" id="ARBA00029893"/>
    </source>
</evidence>
<evidence type="ECO:0000256" key="22">
    <source>
        <dbReference type="ARBA" id="ARBA00032743"/>
    </source>
</evidence>
<sequence length="288" mass="30974">MKQAALDKTPKKLKNPSDIQVRFRTGLVYTVVTVVCVLAGNIPMLLMLMAVAGICAGEFFYMLRSDAKLPNEMLGIVAAVLYPPSVYFYGLTGAFLVNLALLLALLVWYVFWTRARIPDVGVSFFGAAYTGLLLCGLVVIRQSLGNPWGGVLVLLIFLSVWANDSFAYLVGCRFGKHKLAPRTSPNKSWEGFLAGLVGSMAFWCVMTLVPGVTMGIPMALLFGLICGLMSVLGDLAESRIKRNSGFKDSGTIMPGHGGLLDRCDSLFLAAVTSAILLVAGGCIPYVIM</sequence>
<evidence type="ECO:0000256" key="11">
    <source>
        <dbReference type="ARBA" id="ARBA00022692"/>
    </source>
</evidence>
<feature type="transmembrane region" description="Helical" evidence="24">
    <location>
        <begin position="215"/>
        <end position="236"/>
    </location>
</feature>
<evidence type="ECO:0000256" key="14">
    <source>
        <dbReference type="ARBA" id="ARBA00023098"/>
    </source>
</evidence>
<keyword evidence="15 24" id="KW-0472">Membrane</keyword>
<evidence type="ECO:0000256" key="19">
    <source>
        <dbReference type="ARBA" id="ARBA00031825"/>
    </source>
</evidence>
<dbReference type="EC" id="2.7.7.41" evidence="6"/>
<comment type="subcellular location">
    <subcellularLocation>
        <location evidence="2">Cell membrane</location>
        <topology evidence="2">Multi-pass membrane protein</topology>
    </subcellularLocation>
</comment>
<evidence type="ECO:0000256" key="12">
    <source>
        <dbReference type="ARBA" id="ARBA00022695"/>
    </source>
</evidence>
<evidence type="ECO:0000256" key="20">
    <source>
        <dbReference type="ARBA" id="ARBA00032253"/>
    </source>
</evidence>
<evidence type="ECO:0000256" key="15">
    <source>
        <dbReference type="ARBA" id="ARBA00023136"/>
    </source>
</evidence>
<evidence type="ECO:0000256" key="7">
    <source>
        <dbReference type="ARBA" id="ARBA00019373"/>
    </source>
</evidence>
<feature type="transmembrane region" description="Helical" evidence="24">
    <location>
        <begin position="191"/>
        <end position="209"/>
    </location>
</feature>
<dbReference type="PANTHER" id="PTHR46382:SF1">
    <property type="entry name" value="PHOSPHATIDATE CYTIDYLYLTRANSFERASE"/>
    <property type="match status" value="1"/>
</dbReference>
<keyword evidence="17" id="KW-1208">Phospholipid metabolism</keyword>
<dbReference type="RefSeq" id="WP_242166564.1">
    <property type="nucleotide sequence ID" value="NZ_JAJMLW010000004.1"/>
</dbReference>
<comment type="pathway">
    <text evidence="3">Phospholipid metabolism; CDP-diacylglycerol biosynthesis; CDP-diacylglycerol from sn-glycerol 3-phosphate: step 3/3.</text>
</comment>
<keyword evidence="11 24" id="KW-0812">Transmembrane</keyword>
<evidence type="ECO:0000256" key="17">
    <source>
        <dbReference type="ARBA" id="ARBA00023264"/>
    </source>
</evidence>
<evidence type="ECO:0000256" key="9">
    <source>
        <dbReference type="ARBA" id="ARBA00022516"/>
    </source>
</evidence>
<dbReference type="Proteomes" id="UP001430755">
    <property type="component" value="Unassembled WGS sequence"/>
</dbReference>
<reference evidence="25" key="1">
    <citation type="submission" date="2021-11" db="EMBL/GenBank/DDBJ databases">
        <title>A Novel Adlercreutzia Species, isolated from a Allomyrina dichotoma larva feces.</title>
        <authorList>
            <person name="Suh M.K."/>
        </authorList>
    </citation>
    <scope>NUCLEOTIDE SEQUENCE</scope>
    <source>
        <strain evidence="25">JBNU-10</strain>
    </source>
</reference>
<protein>
    <recommendedName>
        <fullName evidence="7">Phosphatidate cytidylyltransferase</fullName>
        <ecNumber evidence="6">2.7.7.41</ecNumber>
    </recommendedName>
    <alternativeName>
        <fullName evidence="20">CDP-DAG synthase</fullName>
    </alternativeName>
    <alternativeName>
        <fullName evidence="22">CDP-DG synthase</fullName>
    </alternativeName>
    <alternativeName>
        <fullName evidence="18">CDP-diacylglycerol synthase</fullName>
    </alternativeName>
    <alternativeName>
        <fullName evidence="21">CDP-diglyceride pyrophosphorylase</fullName>
    </alternativeName>
    <alternativeName>
        <fullName evidence="23">CDP-diglyceride synthase</fullName>
    </alternativeName>
    <alternativeName>
        <fullName evidence="19">CTP:phosphatidate cytidylyltransferase</fullName>
    </alternativeName>
</protein>
<feature type="transmembrane region" description="Helical" evidence="24">
    <location>
        <begin position="124"/>
        <end position="144"/>
    </location>
</feature>
<comment type="similarity">
    <text evidence="5">Belongs to the CDS family.</text>
</comment>
<keyword evidence="14" id="KW-0443">Lipid metabolism</keyword>
<keyword evidence="16" id="KW-0594">Phospholipid biosynthesis</keyword>
<dbReference type="Pfam" id="PF01148">
    <property type="entry name" value="CTP_transf_1"/>
    <property type="match status" value="1"/>
</dbReference>
<keyword evidence="26" id="KW-1185">Reference proteome</keyword>
<keyword evidence="12 25" id="KW-0548">Nucleotidyltransferase</keyword>
<evidence type="ECO:0000256" key="2">
    <source>
        <dbReference type="ARBA" id="ARBA00004651"/>
    </source>
</evidence>
<comment type="catalytic activity">
    <reaction evidence="1">
        <text>a 1,2-diacyl-sn-glycero-3-phosphate + CTP + H(+) = a CDP-1,2-diacyl-sn-glycerol + diphosphate</text>
        <dbReference type="Rhea" id="RHEA:16229"/>
        <dbReference type="ChEBI" id="CHEBI:15378"/>
        <dbReference type="ChEBI" id="CHEBI:33019"/>
        <dbReference type="ChEBI" id="CHEBI:37563"/>
        <dbReference type="ChEBI" id="CHEBI:58332"/>
        <dbReference type="ChEBI" id="CHEBI:58608"/>
        <dbReference type="EC" id="2.7.7.41"/>
    </reaction>
</comment>
<keyword evidence="8" id="KW-1003">Cell membrane</keyword>
<name>A0ABS9WKA0_9ACTN</name>
<evidence type="ECO:0000313" key="26">
    <source>
        <dbReference type="Proteomes" id="UP001430755"/>
    </source>
</evidence>
<comment type="pathway">
    <text evidence="4">Lipid metabolism.</text>
</comment>
<organism evidence="25 26">
    <name type="scientific">Adlercreutzia faecimuris</name>
    <dbReference type="NCBI Taxonomy" id="2897341"/>
    <lineage>
        <taxon>Bacteria</taxon>
        <taxon>Bacillati</taxon>
        <taxon>Actinomycetota</taxon>
        <taxon>Coriobacteriia</taxon>
        <taxon>Eggerthellales</taxon>
        <taxon>Eggerthellaceae</taxon>
        <taxon>Adlercreutzia</taxon>
    </lineage>
</organism>
<evidence type="ECO:0000256" key="13">
    <source>
        <dbReference type="ARBA" id="ARBA00022989"/>
    </source>
</evidence>
<keyword evidence="10" id="KW-0808">Transferase</keyword>
<evidence type="ECO:0000256" key="6">
    <source>
        <dbReference type="ARBA" id="ARBA00012487"/>
    </source>
</evidence>
<evidence type="ECO:0000256" key="23">
    <source>
        <dbReference type="ARBA" id="ARBA00033406"/>
    </source>
</evidence>
<evidence type="ECO:0000256" key="3">
    <source>
        <dbReference type="ARBA" id="ARBA00005119"/>
    </source>
</evidence>
<feature type="transmembrane region" description="Helical" evidence="24">
    <location>
        <begin position="95"/>
        <end position="112"/>
    </location>
</feature>
<proteinExistence type="inferred from homology"/>
<evidence type="ECO:0000256" key="16">
    <source>
        <dbReference type="ARBA" id="ARBA00023209"/>
    </source>
</evidence>
<evidence type="ECO:0000256" key="24">
    <source>
        <dbReference type="SAM" id="Phobius"/>
    </source>
</evidence>
<gene>
    <name evidence="25" type="ORF">LPT13_10815</name>
</gene>
<evidence type="ECO:0000256" key="5">
    <source>
        <dbReference type="ARBA" id="ARBA00010185"/>
    </source>
</evidence>
<comment type="caution">
    <text evidence="25">The sequence shown here is derived from an EMBL/GenBank/DDBJ whole genome shotgun (WGS) entry which is preliminary data.</text>
</comment>
<accession>A0ABS9WKA0</accession>
<evidence type="ECO:0000256" key="10">
    <source>
        <dbReference type="ARBA" id="ARBA00022679"/>
    </source>
</evidence>
<feature type="transmembrane region" description="Helical" evidence="24">
    <location>
        <begin position="266"/>
        <end position="287"/>
    </location>
</feature>
<evidence type="ECO:0000256" key="21">
    <source>
        <dbReference type="ARBA" id="ARBA00032396"/>
    </source>
</evidence>
<dbReference type="PANTHER" id="PTHR46382">
    <property type="entry name" value="PHOSPHATIDATE CYTIDYLYLTRANSFERASE"/>
    <property type="match status" value="1"/>
</dbReference>
<dbReference type="EMBL" id="JAJMLW010000004">
    <property type="protein sequence ID" value="MCI2242836.1"/>
    <property type="molecule type" value="Genomic_DNA"/>
</dbReference>